<dbReference type="InterPro" id="IPR012677">
    <property type="entry name" value="Nucleotide-bd_a/b_plait_sf"/>
</dbReference>
<dbReference type="SUPFAM" id="SSF54928">
    <property type="entry name" value="RNA-binding domain, RBD"/>
    <property type="match status" value="1"/>
</dbReference>
<feature type="region of interest" description="Disordered" evidence="9">
    <location>
        <begin position="877"/>
        <end position="1100"/>
    </location>
</feature>
<keyword evidence="4" id="KW-0805">Transcription regulation</keyword>
<dbReference type="PANTHER" id="PTHR15528">
    <property type="entry name" value="PEROXISOME PROLIFERATOR ACTIVATED RECEPTOR GAMMA COACTIVATOR 1 PGC-1 -RELATED"/>
    <property type="match status" value="1"/>
</dbReference>
<feature type="compositionally biased region" description="Polar residues" evidence="9">
    <location>
        <begin position="904"/>
        <end position="919"/>
    </location>
</feature>
<feature type="region of interest" description="Disordered" evidence="9">
    <location>
        <begin position="822"/>
        <end position="855"/>
    </location>
</feature>
<keyword evidence="12" id="KW-1185">Reference proteome</keyword>
<feature type="compositionally biased region" description="Basic and acidic residues" evidence="9">
    <location>
        <begin position="536"/>
        <end position="548"/>
    </location>
</feature>
<dbReference type="GO" id="GO:0003712">
    <property type="term" value="F:transcription coregulator activity"/>
    <property type="evidence" value="ECO:0007669"/>
    <property type="project" value="InterPro"/>
</dbReference>
<sequence length="1251" mass="139052">MWSSNMAAQWRGKDGDLNAGNSDFLCSNTPDEFPLCRGDVEMDPQSCMDHSILAIFEDSAVTSEDKSRVEEENESLLSALTEMLDSVEDDDGTLSPFDTLPDTKLLTHQECRDKSAEVHLADRLRPRSKPPNVTFTMKTDGEKEEESRVEKNSLSQALKQQSPTLFQPNNRKVENEVEVFTSTSLVNLVKLMHPYCLKLHVEEGGKSWERTARPSASSWDKVKKKHTLFSQGEVLKYDRATEDSDEEINVVSDDEAPAKETNEEEEGDENRDDGALLKSILLNGNSSRTPSCREKKRVSFGPVELASFDESMGKELNEKDQTNGRPVSEALENPAGSAPEAQTDPSSEINSNSEAEGLPPKVETKAKSLSLQQYRQLRQKRQPAVEKQGNYTTKWPSVSEPPKELTPFLCLHGQRQNGRRLKTARLHPDSTRVSTDPLHKPSSHHIAPPSRPNPVEDRPSSHIHRSGSLCPKTESKIISPASPLPDVEANANVNMPESKKCPVKKPTLLSSDPPNPVLLPVPVTQTASPTTAHYSTETKVELLNRDSSLEATPHLQETPNESTTLPSQTQPSSSEPKPKVSSPKQDRNLDSTSLLQEIKNKLSEIVSDISGRSPALRINTTQTESNSERKEPQSQKYSLIPTQDIKLEPKIHQSLCPDPVGQITCPFTSTYSSQPTTSLNSPKPVKETSPEVPSSISPPEELPPEQSAVGESGIEAPDLTSLLEQFEETEDKEEGECKSEPEPKLSTASPANLQTQDLQRTQPRRTEKTFKQLPPPPIEPLKPLSTSDSPGTPKTIRNLPGFQMLELADIPEPLGTEIILSTQQAQPARRKNPPPKAIQIIDPRPLPSKKANTSAAEFPAANTAAHLYSSVSSDHDYCVPADHSPTSATQHSRAKPSLLKDTSKATNEVQVTSHESITSAEYRKQSSIRDDNATVRAVNNSATSGMQPLAENHHTRSESNPSTDEALSFSDSAESEQDCGGTGEDKTAPCPLPTPPPSPPGRGREKRRYRRSSPRSSSSSSSSSASRSPKRPRLHHKLSESSSWSSSSSRSVSRSPPRRYRLSRSRSSRSRSRCSRSRSRSWSRSRSPSRSPSPQSCRTRWRDVYSSRESRQLRREHEIRIQKLKAIDERRVVYVGRIRRTMTHDELRERFSQFGDVECVSLHFRDRGDHYGFVTFYNMEDAFAAIDNGGKLRKPDELPFDICFGGRRQFCKSNYADLDANRDAEASPVRNRFKDLDFDSLLKQAQSGLKR</sequence>
<evidence type="ECO:0000256" key="8">
    <source>
        <dbReference type="PROSITE-ProRule" id="PRU00176"/>
    </source>
</evidence>
<evidence type="ECO:0000256" key="3">
    <source>
        <dbReference type="ARBA" id="ARBA00022884"/>
    </source>
</evidence>
<keyword evidence="2" id="KW-0597">Phosphoprotein</keyword>
<evidence type="ECO:0000256" key="5">
    <source>
        <dbReference type="ARBA" id="ARBA00023159"/>
    </source>
</evidence>
<evidence type="ECO:0000256" key="4">
    <source>
        <dbReference type="ARBA" id="ARBA00023015"/>
    </source>
</evidence>
<dbReference type="GO" id="GO:0045944">
    <property type="term" value="P:positive regulation of transcription by RNA polymerase II"/>
    <property type="evidence" value="ECO:0007669"/>
    <property type="project" value="TreeGrafter"/>
</dbReference>
<dbReference type="Gene3D" id="3.30.70.330">
    <property type="match status" value="1"/>
</dbReference>
<feature type="compositionally biased region" description="Basic residues" evidence="9">
    <location>
        <begin position="1056"/>
        <end position="1083"/>
    </location>
</feature>
<feature type="compositionally biased region" description="Acidic residues" evidence="9">
    <location>
        <begin position="262"/>
        <end position="271"/>
    </location>
</feature>
<evidence type="ECO:0000256" key="1">
    <source>
        <dbReference type="ARBA" id="ARBA00004123"/>
    </source>
</evidence>
<feature type="region of interest" description="Disordered" evidence="9">
    <location>
        <begin position="414"/>
        <end position="798"/>
    </location>
</feature>
<keyword evidence="3 8" id="KW-0694">RNA-binding</keyword>
<feature type="compositionally biased region" description="Polar residues" evidence="9">
    <location>
        <begin position="746"/>
        <end position="761"/>
    </location>
</feature>
<dbReference type="Proteomes" id="UP001314229">
    <property type="component" value="Unassembled WGS sequence"/>
</dbReference>
<feature type="region of interest" description="Disordered" evidence="9">
    <location>
        <begin position="238"/>
        <end position="274"/>
    </location>
</feature>
<feature type="compositionally biased region" description="Low complexity" evidence="9">
    <location>
        <begin position="690"/>
        <end position="707"/>
    </location>
</feature>
<keyword evidence="11" id="KW-0675">Receptor</keyword>
<feature type="compositionally biased region" description="Low complexity" evidence="9">
    <location>
        <begin position="561"/>
        <end position="583"/>
    </location>
</feature>
<comment type="subcellular location">
    <subcellularLocation>
        <location evidence="1">Nucleus</location>
    </subcellularLocation>
</comment>
<feature type="compositionally biased region" description="Polar residues" evidence="9">
    <location>
        <begin position="524"/>
        <end position="535"/>
    </location>
</feature>
<name>A0AAV1PPW3_SCOSC</name>
<keyword evidence="7" id="KW-0539">Nucleus</keyword>
<feature type="domain" description="RRM" evidence="10">
    <location>
        <begin position="1131"/>
        <end position="1208"/>
    </location>
</feature>
<organism evidence="11 12">
    <name type="scientific">Scomber scombrus</name>
    <name type="common">Atlantic mackerel</name>
    <name type="synonym">Scomber vernalis</name>
    <dbReference type="NCBI Taxonomy" id="13677"/>
    <lineage>
        <taxon>Eukaryota</taxon>
        <taxon>Metazoa</taxon>
        <taxon>Chordata</taxon>
        <taxon>Craniata</taxon>
        <taxon>Vertebrata</taxon>
        <taxon>Euteleostomi</taxon>
        <taxon>Actinopterygii</taxon>
        <taxon>Neopterygii</taxon>
        <taxon>Teleostei</taxon>
        <taxon>Neoteleostei</taxon>
        <taxon>Acanthomorphata</taxon>
        <taxon>Pelagiaria</taxon>
        <taxon>Scombriformes</taxon>
        <taxon>Scombridae</taxon>
        <taxon>Scomber</taxon>
    </lineage>
</organism>
<evidence type="ECO:0000256" key="7">
    <source>
        <dbReference type="ARBA" id="ARBA00023242"/>
    </source>
</evidence>
<keyword evidence="6" id="KW-0804">Transcription</keyword>
<dbReference type="PANTHER" id="PTHR15528:SF5">
    <property type="entry name" value="PEROXISOME PROLIFERATOR-ACTIVATED RECEPTOR GAMMA COACTIVATOR-RELATED PROTEIN 1"/>
    <property type="match status" value="1"/>
</dbReference>
<dbReference type="Pfam" id="PF00076">
    <property type="entry name" value="RRM_1"/>
    <property type="match status" value="1"/>
</dbReference>
<dbReference type="SMART" id="SM00360">
    <property type="entry name" value="RRM"/>
    <property type="match status" value="1"/>
</dbReference>
<accession>A0AAV1PPW3</accession>
<feature type="compositionally biased region" description="Low complexity" evidence="9">
    <location>
        <begin position="367"/>
        <end position="376"/>
    </location>
</feature>
<feature type="compositionally biased region" description="Basic and acidic residues" evidence="9">
    <location>
        <begin position="921"/>
        <end position="933"/>
    </location>
</feature>
<feature type="compositionally biased region" description="Polar residues" evidence="9">
    <location>
        <begin position="958"/>
        <end position="972"/>
    </location>
</feature>
<comment type="caution">
    <text evidence="11">The sequence shown here is derived from an EMBL/GenBank/DDBJ whole genome shotgun (WGS) entry which is preliminary data.</text>
</comment>
<dbReference type="PROSITE" id="PS50102">
    <property type="entry name" value="RRM"/>
    <property type="match status" value="1"/>
</dbReference>
<feature type="compositionally biased region" description="Acidic residues" evidence="9">
    <location>
        <begin position="725"/>
        <end position="734"/>
    </location>
</feature>
<dbReference type="GO" id="GO:0003723">
    <property type="term" value="F:RNA binding"/>
    <property type="evidence" value="ECO:0007669"/>
    <property type="project" value="UniProtKB-UniRule"/>
</dbReference>
<feature type="compositionally biased region" description="Low complexity" evidence="9">
    <location>
        <begin position="1040"/>
        <end position="1055"/>
    </location>
</feature>
<feature type="compositionally biased region" description="Pro residues" evidence="9">
    <location>
        <begin position="990"/>
        <end position="1000"/>
    </location>
</feature>
<feature type="region of interest" description="Disordered" evidence="9">
    <location>
        <begin position="126"/>
        <end position="149"/>
    </location>
</feature>
<dbReference type="InterPro" id="IPR000504">
    <property type="entry name" value="RRM_dom"/>
</dbReference>
<dbReference type="InterPro" id="IPR034605">
    <property type="entry name" value="PGC-1"/>
</dbReference>
<feature type="compositionally biased region" description="Basic and acidic residues" evidence="9">
    <location>
        <begin position="311"/>
        <end position="322"/>
    </location>
</feature>
<dbReference type="EMBL" id="CAWUFR010000230">
    <property type="protein sequence ID" value="CAK6973410.1"/>
    <property type="molecule type" value="Genomic_DNA"/>
</dbReference>
<evidence type="ECO:0000256" key="2">
    <source>
        <dbReference type="ARBA" id="ARBA00022553"/>
    </source>
</evidence>
<feature type="compositionally biased region" description="Low complexity" evidence="9">
    <location>
        <begin position="1084"/>
        <end position="1098"/>
    </location>
</feature>
<feature type="compositionally biased region" description="Basic and acidic residues" evidence="9">
    <location>
        <begin position="139"/>
        <end position="149"/>
    </location>
</feature>
<feature type="compositionally biased region" description="Low complexity" evidence="9">
    <location>
        <begin position="1014"/>
        <end position="1027"/>
    </location>
</feature>
<protein>
    <submittedName>
        <fullName evidence="11">Peroxisome proliferator-activated receptor gamma coactivator-related protein 1-like</fullName>
    </submittedName>
</protein>
<gene>
    <name evidence="11" type="ORF">FSCOSCO3_A008636</name>
</gene>
<feature type="compositionally biased region" description="Polar residues" evidence="9">
    <location>
        <begin position="937"/>
        <end position="946"/>
    </location>
</feature>
<feature type="compositionally biased region" description="Polar residues" evidence="9">
    <location>
        <begin position="549"/>
        <end position="560"/>
    </location>
</feature>
<feature type="region of interest" description="Disordered" evidence="9">
    <location>
        <begin position="309"/>
        <end position="402"/>
    </location>
</feature>
<evidence type="ECO:0000259" key="10">
    <source>
        <dbReference type="PROSITE" id="PS50102"/>
    </source>
</evidence>
<feature type="compositionally biased region" description="Polar residues" evidence="9">
    <location>
        <begin position="343"/>
        <end position="354"/>
    </location>
</feature>
<dbReference type="AlphaFoldDB" id="A0AAV1PPW3"/>
<evidence type="ECO:0000256" key="9">
    <source>
        <dbReference type="SAM" id="MobiDB-lite"/>
    </source>
</evidence>
<evidence type="ECO:0000313" key="12">
    <source>
        <dbReference type="Proteomes" id="UP001314229"/>
    </source>
</evidence>
<feature type="compositionally biased region" description="Acidic residues" evidence="9">
    <location>
        <begin position="243"/>
        <end position="255"/>
    </location>
</feature>
<evidence type="ECO:0000256" key="6">
    <source>
        <dbReference type="ARBA" id="ARBA00023163"/>
    </source>
</evidence>
<feature type="compositionally biased region" description="Basic residues" evidence="9">
    <location>
        <begin position="1004"/>
        <end position="1013"/>
    </location>
</feature>
<reference evidence="11 12" key="1">
    <citation type="submission" date="2024-01" db="EMBL/GenBank/DDBJ databases">
        <authorList>
            <person name="Alioto T."/>
            <person name="Alioto T."/>
            <person name="Gomez Garrido J."/>
        </authorList>
    </citation>
    <scope>NUCLEOTIDE SEQUENCE [LARGE SCALE GENOMIC DNA]</scope>
</reference>
<proteinExistence type="predicted"/>
<evidence type="ECO:0000313" key="11">
    <source>
        <dbReference type="EMBL" id="CAK6973410.1"/>
    </source>
</evidence>
<keyword evidence="5" id="KW-0010">Activator</keyword>
<feature type="compositionally biased region" description="Polar residues" evidence="9">
    <location>
        <begin position="665"/>
        <end position="681"/>
    </location>
</feature>
<dbReference type="InterPro" id="IPR035979">
    <property type="entry name" value="RBD_domain_sf"/>
</dbReference>
<dbReference type="GO" id="GO:0005634">
    <property type="term" value="C:nucleus"/>
    <property type="evidence" value="ECO:0007669"/>
    <property type="project" value="UniProtKB-SubCell"/>
</dbReference>